<dbReference type="KEGG" id="atr:18443077"/>
<dbReference type="OMA" id="AFGWNGC"/>
<dbReference type="OrthoDB" id="533833at2759"/>
<dbReference type="HOGENOM" id="CLU_050973_5_0_1"/>
<accession>U5D088</accession>
<dbReference type="GO" id="GO:0030246">
    <property type="term" value="F:carbohydrate binding"/>
    <property type="evidence" value="ECO:0007669"/>
    <property type="project" value="InterPro"/>
</dbReference>
<protein>
    <submittedName>
        <fullName evidence="1">Uncharacterized protein</fullName>
    </submittedName>
</protein>
<evidence type="ECO:0000313" key="2">
    <source>
        <dbReference type="Proteomes" id="UP000017836"/>
    </source>
</evidence>
<gene>
    <name evidence="1" type="ORF">AMTR_s00032p00089190</name>
</gene>
<dbReference type="EMBL" id="KI392518">
    <property type="protein sequence ID" value="ERN14807.1"/>
    <property type="molecule type" value="Genomic_DNA"/>
</dbReference>
<dbReference type="PANTHER" id="PTHR48478:SF1">
    <property type="entry name" value="LECTIN-LIKE"/>
    <property type="match status" value="1"/>
</dbReference>
<dbReference type="Gramene" id="ERN14807">
    <property type="protein sequence ID" value="ERN14807"/>
    <property type="gene ID" value="AMTR_s00032p00089190"/>
</dbReference>
<proteinExistence type="predicted"/>
<keyword evidence="2" id="KW-1185">Reference proteome</keyword>
<dbReference type="PANTHER" id="PTHR48478">
    <property type="entry name" value="LECTIN-LIKE"/>
    <property type="match status" value="1"/>
</dbReference>
<reference evidence="2" key="1">
    <citation type="journal article" date="2013" name="Science">
        <title>The Amborella genome and the evolution of flowering plants.</title>
        <authorList>
            <consortium name="Amborella Genome Project"/>
        </authorList>
    </citation>
    <scope>NUCLEOTIDE SEQUENCE [LARGE SCALE GENOMIC DNA]</scope>
</reference>
<organism evidence="1 2">
    <name type="scientific">Amborella trichopoda</name>
    <dbReference type="NCBI Taxonomy" id="13333"/>
    <lineage>
        <taxon>Eukaryota</taxon>
        <taxon>Viridiplantae</taxon>
        <taxon>Streptophyta</taxon>
        <taxon>Embryophyta</taxon>
        <taxon>Tracheophyta</taxon>
        <taxon>Spermatophyta</taxon>
        <taxon>Magnoliopsida</taxon>
        <taxon>Amborellales</taxon>
        <taxon>Amborellaceae</taxon>
        <taxon>Amborella</taxon>
    </lineage>
</organism>
<dbReference type="AlphaFoldDB" id="U5D088"/>
<dbReference type="InterPro" id="IPR025886">
    <property type="entry name" value="PP2-like"/>
</dbReference>
<evidence type="ECO:0000313" key="1">
    <source>
        <dbReference type="EMBL" id="ERN14807.1"/>
    </source>
</evidence>
<sequence>MASHYRSTTKHDSNEQITESKVLKATDLDIAWGGDERYWRWIPRGKITGESNSTETVAELLQVSWLEVSARVPAKMFLPSTKYEVTFHIIWKPDAFGWKDVEVYVVVWFKNKEPVDYVQVDLQKSKEQTVPLELGSVSFTTPANLEDDMIFGLYEVWSQQWKGGLVILGAKITKSQDSKSS</sequence>
<dbReference type="Proteomes" id="UP000017836">
    <property type="component" value="Unassembled WGS sequence"/>
</dbReference>
<dbReference type="eggNOG" id="ENOG502S5SE">
    <property type="taxonomic scope" value="Eukaryota"/>
</dbReference>
<dbReference type="InterPro" id="IPR052147">
    <property type="entry name" value="PP2-like/Lectin"/>
</dbReference>
<dbReference type="Pfam" id="PF14299">
    <property type="entry name" value="PP2"/>
    <property type="match status" value="1"/>
</dbReference>
<name>U5D088_AMBTC</name>